<feature type="compositionally biased region" description="Polar residues" evidence="2">
    <location>
        <begin position="445"/>
        <end position="479"/>
    </location>
</feature>
<feature type="region of interest" description="Disordered" evidence="2">
    <location>
        <begin position="1205"/>
        <end position="1265"/>
    </location>
</feature>
<feature type="compositionally biased region" description="Polar residues" evidence="2">
    <location>
        <begin position="718"/>
        <end position="733"/>
    </location>
</feature>
<feature type="compositionally biased region" description="Low complexity" evidence="2">
    <location>
        <begin position="1254"/>
        <end position="1264"/>
    </location>
</feature>
<keyword evidence="1" id="KW-0175">Coiled coil</keyword>
<feature type="region of interest" description="Disordered" evidence="2">
    <location>
        <begin position="604"/>
        <end position="645"/>
    </location>
</feature>
<dbReference type="EMBL" id="JARBDR010000337">
    <property type="protein sequence ID" value="KAJ8314572.1"/>
    <property type="molecule type" value="Genomic_DNA"/>
</dbReference>
<comment type="caution">
    <text evidence="3">The sequence shown here is derived from an EMBL/GenBank/DDBJ whole genome shotgun (WGS) entry which is preliminary data.</text>
</comment>
<feature type="region of interest" description="Disordered" evidence="2">
    <location>
        <begin position="319"/>
        <end position="340"/>
    </location>
</feature>
<feature type="compositionally biased region" description="Basic and acidic residues" evidence="2">
    <location>
        <begin position="319"/>
        <end position="331"/>
    </location>
</feature>
<feature type="region of interest" description="Disordered" evidence="2">
    <location>
        <begin position="1066"/>
        <end position="1122"/>
    </location>
</feature>
<evidence type="ECO:0000256" key="2">
    <source>
        <dbReference type="SAM" id="MobiDB-lite"/>
    </source>
</evidence>
<feature type="compositionally biased region" description="Polar residues" evidence="2">
    <location>
        <begin position="1231"/>
        <end position="1246"/>
    </location>
</feature>
<evidence type="ECO:0000256" key="1">
    <source>
        <dbReference type="SAM" id="Coils"/>
    </source>
</evidence>
<keyword evidence="4" id="KW-1185">Reference proteome</keyword>
<gene>
    <name evidence="3" type="ORF">KUTeg_006722</name>
</gene>
<feature type="region of interest" description="Disordered" evidence="2">
    <location>
        <begin position="660"/>
        <end position="784"/>
    </location>
</feature>
<proteinExistence type="predicted"/>
<feature type="compositionally biased region" description="Polar residues" evidence="2">
    <location>
        <begin position="604"/>
        <end position="642"/>
    </location>
</feature>
<feature type="region of interest" description="Disordered" evidence="2">
    <location>
        <begin position="1023"/>
        <end position="1046"/>
    </location>
</feature>
<feature type="compositionally biased region" description="Low complexity" evidence="2">
    <location>
        <begin position="747"/>
        <end position="776"/>
    </location>
</feature>
<feature type="coiled-coil region" evidence="1">
    <location>
        <begin position="915"/>
        <end position="946"/>
    </location>
</feature>
<feature type="compositionally biased region" description="Basic and acidic residues" evidence="2">
    <location>
        <begin position="1027"/>
        <end position="1046"/>
    </location>
</feature>
<feature type="compositionally biased region" description="Low complexity" evidence="2">
    <location>
        <begin position="661"/>
        <end position="677"/>
    </location>
</feature>
<feature type="region of interest" description="Disordered" evidence="2">
    <location>
        <begin position="1281"/>
        <end position="1393"/>
    </location>
</feature>
<evidence type="ECO:0000313" key="3">
    <source>
        <dbReference type="EMBL" id="KAJ8314572.1"/>
    </source>
</evidence>
<feature type="compositionally biased region" description="Basic and acidic residues" evidence="2">
    <location>
        <begin position="1143"/>
        <end position="1167"/>
    </location>
</feature>
<feature type="region of interest" description="Disordered" evidence="2">
    <location>
        <begin position="440"/>
        <end position="543"/>
    </location>
</feature>
<feature type="compositionally biased region" description="Basic and acidic residues" evidence="2">
    <location>
        <begin position="85"/>
        <end position="95"/>
    </location>
</feature>
<feature type="coiled-coil region" evidence="1">
    <location>
        <begin position="792"/>
        <end position="881"/>
    </location>
</feature>
<feature type="compositionally biased region" description="Basic and acidic residues" evidence="2">
    <location>
        <begin position="120"/>
        <end position="131"/>
    </location>
</feature>
<accession>A0ABQ9FB49</accession>
<reference evidence="3 4" key="1">
    <citation type="submission" date="2022-12" db="EMBL/GenBank/DDBJ databases">
        <title>Chromosome-level genome of Tegillarca granosa.</title>
        <authorList>
            <person name="Kim J."/>
        </authorList>
    </citation>
    <scope>NUCLEOTIDE SEQUENCE [LARGE SCALE GENOMIC DNA]</scope>
    <source>
        <strain evidence="3">Teg-2019</strain>
        <tissue evidence="3">Adductor muscle</tissue>
    </source>
</reference>
<name>A0ABQ9FB49_TEGGR</name>
<organism evidence="3 4">
    <name type="scientific">Tegillarca granosa</name>
    <name type="common">Malaysian cockle</name>
    <name type="synonym">Anadara granosa</name>
    <dbReference type="NCBI Taxonomy" id="220873"/>
    <lineage>
        <taxon>Eukaryota</taxon>
        <taxon>Metazoa</taxon>
        <taxon>Spiralia</taxon>
        <taxon>Lophotrochozoa</taxon>
        <taxon>Mollusca</taxon>
        <taxon>Bivalvia</taxon>
        <taxon>Autobranchia</taxon>
        <taxon>Pteriomorphia</taxon>
        <taxon>Arcoida</taxon>
        <taxon>Arcoidea</taxon>
        <taxon>Arcidae</taxon>
        <taxon>Tegillarca</taxon>
    </lineage>
</organism>
<feature type="compositionally biased region" description="Polar residues" evidence="2">
    <location>
        <begin position="96"/>
        <end position="110"/>
    </location>
</feature>
<sequence length="1393" mass="158212">MELHIHTYQYLFKGFMLSALHIMASLTGYSEDQQDEERTNNEVKDTGDVKDTEKKEKEPDDIVQSQNDEPIAQKVGDIEESIIQEESKEQQEQRETNINGYQTQVKQNGTEEGLEPGGQETDKQSEEDKNGDIEVTDIIDGIVRNILENKYESKSVEMPEQKEAIPESPTLQRATCRYRWAQTIPTSSSDVHFYLSTNKDDGVKLTWTESASCYYSEELDIPIGIYNGELVVDDKPYPIEDINIKHYTFEADIFVKDDDTNNNILEEETKQQLSDTALADYQTAKMEDGSESPIHLSNKYEELVRQQLSQKVLELDAEDRLSRSQKSDHSSGRHTPIGDVAIETYQDGDSDLLKSGNHSFNKDSLENSLVEDEVERSSVVRSVHSSVHGSGQQTPMDLVQDIMENDLRRTPVKSPGNSARQTPSQIDVMAEILGSEQRATPLRSAENSFNGSGTHTPVRSKSGDQYRSPAGSVNNSVHSSARHTPLIDDVLDNAGSVRSGQNSLHSSARQTPQTNLVNDIFNQQQSSSARSEHSSSARHTPQSNLINDYINEQRASPAKSEGSTRQTPQADLFNDVLNRSTPIRSEHSGSARQTPQSSNLNDILQQQRSSPARSGHSGSVYGSNRQTPQPQSEHSSARQTPTSHREMISDALRVSQERLYGSQGPPSHHSGSSRPQSLTSEQELTQYFEQNSTHTPERSSSKHTPTGKLPSATERLSAHSTSSLPVITTQQRLQAEKRSMTPENHVRVPGSGSPVVRSSSAAANRSAASSKASTRTLTPTSANGIMETGQKEEEHLQRIQDLEDSVRNLRKLLSSREMEVHELNKQLNDFKDLNKSLRKELEHVRSRKSPSSHYAELELKNKQLIEEKEILSSKVVKLQDLVDELRKGRETVLEGGRDGESSSIRHYQPNNPEALMKKIAELESHIQDLQEANESAMAEISKLYEEGYGDFDHKTRVETQQLRDDNRALRERNYKLHEENLKFKEELEQYRRALERNNVQSTSNRGELSTRMLSMGLVSSRLGSELKGSDKSSSRERLYKDNDRLMTSSLDRHDNRFRSSLEKDDHRYQSLDREPSRLKASDIYQRKDREYRSNLDKKDTKHSYESYEKLQPRLDQETEKSMLDRSFERMKYDYEELGGSRSDAYRPRPDGGSTEKEHLSSSLKYEKSLDRPYENDLLGFEHSKKDFYGKDYNLTDGTRRLSLDRDYKSSYEPRRESKSADRSKDKEQRRPASSVSDRIEHSQSLLGLSDRFSKTTPTSYTSSSYKHDDIYNRELSKSYISHSKPPVVPSYVDDPGEVSDTATDILVNAQPFEKMSPPDTYSNQQFEDHHDRHSRHHSHYSEKRPTTQNRYDYRRRREMASAGSDSSPSDTEDQFGYSLHQRSKSADGRGSCN</sequence>
<feature type="region of interest" description="Disordered" evidence="2">
    <location>
        <begin position="30"/>
        <end position="131"/>
    </location>
</feature>
<feature type="compositionally biased region" description="Polar residues" evidence="2">
    <location>
        <begin position="496"/>
        <end position="525"/>
    </location>
</feature>
<protein>
    <submittedName>
        <fullName evidence="3">Uncharacterized protein</fullName>
    </submittedName>
</protein>
<feature type="compositionally biased region" description="Basic and acidic residues" evidence="2">
    <location>
        <begin position="734"/>
        <end position="746"/>
    </location>
</feature>
<feature type="compositionally biased region" description="Basic and acidic residues" evidence="2">
    <location>
        <begin position="1205"/>
        <end position="1230"/>
    </location>
</feature>
<feature type="region of interest" description="Disordered" evidence="2">
    <location>
        <begin position="1138"/>
        <end position="1167"/>
    </location>
</feature>
<evidence type="ECO:0000313" key="4">
    <source>
        <dbReference type="Proteomes" id="UP001217089"/>
    </source>
</evidence>
<feature type="compositionally biased region" description="Polar residues" evidence="2">
    <location>
        <begin position="678"/>
        <end position="694"/>
    </location>
</feature>
<dbReference type="Proteomes" id="UP001217089">
    <property type="component" value="Unassembled WGS sequence"/>
</dbReference>
<feature type="compositionally biased region" description="Basic and acidic residues" evidence="2">
    <location>
        <begin position="36"/>
        <end position="60"/>
    </location>
</feature>